<reference evidence="4 5" key="1">
    <citation type="submission" date="2017-08" db="EMBL/GenBank/DDBJ databases">
        <title>Infants hospitalized years apart are colonized by the same room-sourced microbial strains.</title>
        <authorList>
            <person name="Brooks B."/>
            <person name="Olm M.R."/>
            <person name="Firek B.A."/>
            <person name="Baker R."/>
            <person name="Thomas B.C."/>
            <person name="Morowitz M.J."/>
            <person name="Banfield J.F."/>
        </authorList>
    </citation>
    <scope>NUCLEOTIDE SEQUENCE [LARGE SCALE GENOMIC DNA]</scope>
    <source>
        <strain evidence="4">S2_018_000_R3_110</strain>
    </source>
</reference>
<dbReference type="EMBL" id="QFNF01000042">
    <property type="protein sequence ID" value="PZO74446.1"/>
    <property type="molecule type" value="Genomic_DNA"/>
</dbReference>
<feature type="domain" description="Non-contractile tail sheath N-terminal" evidence="2">
    <location>
        <begin position="18"/>
        <end position="206"/>
    </location>
</feature>
<evidence type="ECO:0000259" key="1">
    <source>
        <dbReference type="Pfam" id="PF09343"/>
    </source>
</evidence>
<dbReference type="Pfam" id="PF23845">
    <property type="entry name" value="TIM-barrel_NCTSP"/>
    <property type="match status" value="1"/>
</dbReference>
<dbReference type="NCBIfam" id="TIGR02217">
    <property type="entry name" value="chp_TIGR02217"/>
    <property type="match status" value="1"/>
</dbReference>
<dbReference type="InterPro" id="IPR057122">
    <property type="entry name" value="TIM-barrel_NCTSP"/>
</dbReference>
<name>A0A2W4YY79_9SPHN</name>
<protein>
    <submittedName>
        <fullName evidence="4">TIGR02217 family protein</fullName>
    </submittedName>
</protein>
<sequence>MGHWLAERRTVQEEGVLSRFDPMYWTVDFPRPMMASVVTTAADALRVDCVFYRRDDLAGLIWASEDRHDHVLLRYDTVRDYRDCTLRFRWRSQGVRALDATHGPVLTIEGRDADGVARAWYVRLWNYATGTPEDAEVVIDFASVLGGYAFPEDAVPVWAGDVDRMFVSLVPPDYDAGDAFLDAPVAGWAELSAIRCDGPGSVLGVGDVVLPEHGLRIASGYDDSYHLTPARLLHNALRLGYRGALVHYVGMSHYFRLERQGDGLFVSLAGGVLNVACAAWHRDFAARAAALGFDPVWSLSYELFDAHCWGDWKQRAADGSPALTGWVPPSTLLSPAHPGAMAYLQAVARAFVGIATQAGGRGRFQVGEPWWWVTTDHRICLYDDAARAALGGDPPVIDDVRGGLDAARRALLDRAGAVLAASTAALAAAAREAGARETLLLAYLPTILNADSPEVKRANLPVGWAWPAFDVLQLEDYDWAATGNAGATARGVAAAGARLGYPVERQHYFSGFVLRGEDRGQWAAIAAAAEVARARGVAETFVWALPQVLRDGFTYFEEERDMDAFDDVRFPLALGAEAEVCPETSTAIAVAAGGAEMRNVDWAEPRTRYDVGPGVRSERDMGVLLDFFRARLGPARAFRLQDPFDHATGVPPAYGDVVIGIGDGVTTRFALVKRYGEMARRITRPVAGSVRVGIDGVETQGFAVGAGGMVLFDVAPGEGVVVTAGFAFDVPVRFAEDRLQVARATHGAGIAASVPLIEVREA</sequence>
<dbReference type="InterPro" id="IPR011740">
    <property type="entry name" value="DUF2460"/>
</dbReference>
<feature type="domain" description="DUF2460" evidence="1">
    <location>
        <begin position="566"/>
        <end position="760"/>
    </location>
</feature>
<evidence type="ECO:0000313" key="5">
    <source>
        <dbReference type="Proteomes" id="UP000248614"/>
    </source>
</evidence>
<gene>
    <name evidence="4" type="ORF">DI632_13565</name>
</gene>
<dbReference type="InterPro" id="IPR057102">
    <property type="entry name" value="NCTSP_N"/>
</dbReference>
<dbReference type="Proteomes" id="UP000248614">
    <property type="component" value="Unassembled WGS sequence"/>
</dbReference>
<dbReference type="AlphaFoldDB" id="A0A2W4YY79"/>
<evidence type="ECO:0000259" key="3">
    <source>
        <dbReference type="Pfam" id="PF23845"/>
    </source>
</evidence>
<evidence type="ECO:0000259" key="2">
    <source>
        <dbReference type="Pfam" id="PF23844"/>
    </source>
</evidence>
<accession>A0A2W4YY79</accession>
<organism evidence="4 5">
    <name type="scientific">Sphingomonas hengshuiensis</name>
    <dbReference type="NCBI Taxonomy" id="1609977"/>
    <lineage>
        <taxon>Bacteria</taxon>
        <taxon>Pseudomonadati</taxon>
        <taxon>Pseudomonadota</taxon>
        <taxon>Alphaproteobacteria</taxon>
        <taxon>Sphingomonadales</taxon>
        <taxon>Sphingomonadaceae</taxon>
        <taxon>Sphingomonas</taxon>
    </lineage>
</organism>
<dbReference type="Pfam" id="PF23844">
    <property type="entry name" value="NCTSP_N"/>
    <property type="match status" value="1"/>
</dbReference>
<comment type="caution">
    <text evidence="4">The sequence shown here is derived from an EMBL/GenBank/DDBJ whole genome shotgun (WGS) entry which is preliminary data.</text>
</comment>
<proteinExistence type="predicted"/>
<dbReference type="Pfam" id="PF09343">
    <property type="entry name" value="DUF2460"/>
    <property type="match status" value="1"/>
</dbReference>
<evidence type="ECO:0000313" key="4">
    <source>
        <dbReference type="EMBL" id="PZO74446.1"/>
    </source>
</evidence>
<feature type="domain" description="Non-contractile tail sheath TIM barrel" evidence="3">
    <location>
        <begin position="211"/>
        <end position="553"/>
    </location>
</feature>